<keyword evidence="3" id="KW-1185">Reference proteome</keyword>
<reference evidence="2 3" key="1">
    <citation type="journal article" date="2021" name="BMC Genomics">
        <title>Datura genome reveals duplications of psychoactive alkaloid biosynthetic genes and high mutation rate following tissue culture.</title>
        <authorList>
            <person name="Rajewski A."/>
            <person name="Carter-House D."/>
            <person name="Stajich J."/>
            <person name="Litt A."/>
        </authorList>
    </citation>
    <scope>NUCLEOTIDE SEQUENCE [LARGE SCALE GENOMIC DNA]</scope>
    <source>
        <strain evidence="2">AR-01</strain>
    </source>
</reference>
<sequence length="95" mass="11347">MCHAASDLECYTDLVHRPQTSKTAKMHVLRLRRNGRRLSKLKKMKMKNLKLYKQNKTIIEENERLRNKARLLHQENKALFSQILIQQLYSNITIN</sequence>
<gene>
    <name evidence="2" type="ORF">HAX54_023439</name>
</gene>
<feature type="coiled-coil region" evidence="1">
    <location>
        <begin position="48"/>
        <end position="82"/>
    </location>
</feature>
<evidence type="ECO:0000256" key="1">
    <source>
        <dbReference type="SAM" id="Coils"/>
    </source>
</evidence>
<accession>A0ABS8S5K2</accession>
<dbReference type="PANTHER" id="PTHR33601:SF22">
    <property type="entry name" value="PROTEIN LITTLE ZIPPER 1"/>
    <property type="match status" value="1"/>
</dbReference>
<protein>
    <submittedName>
        <fullName evidence="2">Uncharacterized protein</fullName>
    </submittedName>
</protein>
<name>A0ABS8S5K2_DATST</name>
<keyword evidence="1" id="KW-0175">Coiled coil</keyword>
<dbReference type="EMBL" id="JACEIK010000285">
    <property type="protein sequence ID" value="MCD7454078.1"/>
    <property type="molecule type" value="Genomic_DNA"/>
</dbReference>
<evidence type="ECO:0000313" key="3">
    <source>
        <dbReference type="Proteomes" id="UP000823775"/>
    </source>
</evidence>
<dbReference type="Proteomes" id="UP000823775">
    <property type="component" value="Unassembled WGS sequence"/>
</dbReference>
<dbReference type="InterPro" id="IPR039312">
    <property type="entry name" value="ZPR"/>
</dbReference>
<dbReference type="PANTHER" id="PTHR33601">
    <property type="entry name" value="PROTEIN LITTLE ZIPPER 4"/>
    <property type="match status" value="1"/>
</dbReference>
<evidence type="ECO:0000313" key="2">
    <source>
        <dbReference type="EMBL" id="MCD7454078.1"/>
    </source>
</evidence>
<proteinExistence type="predicted"/>
<organism evidence="2 3">
    <name type="scientific">Datura stramonium</name>
    <name type="common">Jimsonweed</name>
    <name type="synonym">Common thornapple</name>
    <dbReference type="NCBI Taxonomy" id="4076"/>
    <lineage>
        <taxon>Eukaryota</taxon>
        <taxon>Viridiplantae</taxon>
        <taxon>Streptophyta</taxon>
        <taxon>Embryophyta</taxon>
        <taxon>Tracheophyta</taxon>
        <taxon>Spermatophyta</taxon>
        <taxon>Magnoliopsida</taxon>
        <taxon>eudicotyledons</taxon>
        <taxon>Gunneridae</taxon>
        <taxon>Pentapetalae</taxon>
        <taxon>asterids</taxon>
        <taxon>lamiids</taxon>
        <taxon>Solanales</taxon>
        <taxon>Solanaceae</taxon>
        <taxon>Solanoideae</taxon>
        <taxon>Datureae</taxon>
        <taxon>Datura</taxon>
    </lineage>
</organism>
<comment type="caution">
    <text evidence="2">The sequence shown here is derived from an EMBL/GenBank/DDBJ whole genome shotgun (WGS) entry which is preliminary data.</text>
</comment>